<keyword evidence="2" id="KW-1185">Reference proteome</keyword>
<dbReference type="EMBL" id="FQZK01000001">
    <property type="protein sequence ID" value="SHI60595.1"/>
    <property type="molecule type" value="Genomic_DNA"/>
</dbReference>
<evidence type="ECO:0000313" key="1">
    <source>
        <dbReference type="EMBL" id="SHI60595.1"/>
    </source>
</evidence>
<protein>
    <submittedName>
        <fullName evidence="1">Uncharacterized protein</fullName>
    </submittedName>
</protein>
<dbReference type="AlphaFoldDB" id="A0A1M6CHU1"/>
<gene>
    <name evidence="1" type="ORF">SAMN05421803_101712</name>
</gene>
<sequence>MTHETGPAHIDRLIRLLMMLPTPQSPPYRMFWDQVAQEHHVDLHYVQRNIAGPLHQILLGPGRTQAVPRANLARYGLYFFADPSDDLVAAIASHVHPGFPGTVAGRLWVQQLRTAAFEVLVENPSEEQVDQACTDWIRTIKTAHR</sequence>
<dbReference type="STRING" id="758803.SAMN05421803_101712"/>
<reference evidence="1 2" key="1">
    <citation type="submission" date="2016-11" db="EMBL/GenBank/DDBJ databases">
        <authorList>
            <person name="Jaros S."/>
            <person name="Januszkiewicz K."/>
            <person name="Wedrychowicz H."/>
        </authorList>
    </citation>
    <scope>NUCLEOTIDE SEQUENCE [LARGE SCALE GENOMIC DNA]</scope>
    <source>
        <strain evidence="1 2">CGMCC 4.5723</strain>
    </source>
</reference>
<proteinExistence type="predicted"/>
<dbReference type="Proteomes" id="UP000184452">
    <property type="component" value="Unassembled WGS sequence"/>
</dbReference>
<evidence type="ECO:0000313" key="2">
    <source>
        <dbReference type="Proteomes" id="UP000184452"/>
    </source>
</evidence>
<organism evidence="1 2">
    <name type="scientific">Nocardiopsis flavescens</name>
    <dbReference type="NCBI Taxonomy" id="758803"/>
    <lineage>
        <taxon>Bacteria</taxon>
        <taxon>Bacillati</taxon>
        <taxon>Actinomycetota</taxon>
        <taxon>Actinomycetes</taxon>
        <taxon>Streptosporangiales</taxon>
        <taxon>Nocardiopsidaceae</taxon>
        <taxon>Nocardiopsis</taxon>
    </lineage>
</organism>
<accession>A0A1M6CHU1</accession>
<dbReference type="RefSeq" id="WP_073374774.1">
    <property type="nucleotide sequence ID" value="NZ_FQZK01000001.1"/>
</dbReference>
<name>A0A1M6CHU1_9ACTN</name>